<dbReference type="PROSITE" id="PS51819">
    <property type="entry name" value="VOC"/>
    <property type="match status" value="2"/>
</dbReference>
<keyword evidence="19" id="KW-0585">Phenylalanine catabolism</keyword>
<evidence type="ECO:0000256" key="15">
    <source>
        <dbReference type="ARBA" id="ARBA00023002"/>
    </source>
</evidence>
<dbReference type="EMBL" id="KE560384">
    <property type="protein sequence ID" value="EPZ36987.1"/>
    <property type="molecule type" value="Genomic_DNA"/>
</dbReference>
<evidence type="ECO:0000256" key="12">
    <source>
        <dbReference type="ARBA" id="ARBA00022824"/>
    </source>
</evidence>
<comment type="pathway">
    <text evidence="5">Amino-acid degradation; L-phenylalanine degradation; acetoacetate and fumarate from L-phenylalanine: step 3/6.</text>
</comment>
<dbReference type="Gene3D" id="3.10.180.10">
    <property type="entry name" value="2,3-Dihydroxybiphenyl 1,2-Dioxygenase, domain 1"/>
    <property type="match status" value="2"/>
</dbReference>
<dbReference type="InterPro" id="IPR037523">
    <property type="entry name" value="VOC_core"/>
</dbReference>
<gene>
    <name evidence="24" type="ORF">O9G_001432</name>
</gene>
<evidence type="ECO:0000313" key="25">
    <source>
        <dbReference type="Proteomes" id="UP000030755"/>
    </source>
</evidence>
<evidence type="ECO:0000256" key="21">
    <source>
        <dbReference type="ARBA" id="ARBA00048047"/>
    </source>
</evidence>
<dbReference type="CDD" id="cd07250">
    <property type="entry name" value="HPPD_C_like"/>
    <property type="match status" value="1"/>
</dbReference>
<dbReference type="GO" id="GO:0046872">
    <property type="term" value="F:metal ion binding"/>
    <property type="evidence" value="ECO:0007669"/>
    <property type="project" value="UniProtKB-KW"/>
</dbReference>
<protein>
    <recommendedName>
        <fullName evidence="8 22">4-hydroxyphenylpyruvate dioxygenase</fullName>
    </recommendedName>
</protein>
<dbReference type="FunFam" id="3.10.180.10:FF:000022">
    <property type="entry name" value="4-hydroxyphenylpyruvate dioxygenase"/>
    <property type="match status" value="1"/>
</dbReference>
<evidence type="ECO:0000256" key="13">
    <source>
        <dbReference type="ARBA" id="ARBA00022878"/>
    </source>
</evidence>
<comment type="subunit">
    <text evidence="7">Homodimer.</text>
</comment>
<evidence type="ECO:0000256" key="11">
    <source>
        <dbReference type="ARBA" id="ARBA00022737"/>
    </source>
</evidence>
<dbReference type="InterPro" id="IPR005956">
    <property type="entry name" value="4OHPhenylPyrv_dOase"/>
</dbReference>
<dbReference type="STRING" id="988480.A0A075B3K8"/>
<evidence type="ECO:0000256" key="20">
    <source>
        <dbReference type="ARBA" id="ARBA00033727"/>
    </source>
</evidence>
<evidence type="ECO:0000256" key="22">
    <source>
        <dbReference type="PIRNR" id="PIRNR009283"/>
    </source>
</evidence>
<evidence type="ECO:0000256" key="16">
    <source>
        <dbReference type="ARBA" id="ARBA00023004"/>
    </source>
</evidence>
<evidence type="ECO:0000256" key="2">
    <source>
        <dbReference type="ARBA" id="ARBA00004395"/>
    </source>
</evidence>
<dbReference type="CDD" id="cd08342">
    <property type="entry name" value="HPPD_N_like"/>
    <property type="match status" value="1"/>
</dbReference>
<keyword evidence="14 24" id="KW-0223">Dioxygenase</keyword>
<keyword evidence="10" id="KW-0479">Metal-binding</keyword>
<dbReference type="InterPro" id="IPR041736">
    <property type="entry name" value="4OHPhenylPyrv_dOase_N"/>
</dbReference>
<keyword evidence="17" id="KW-0333">Golgi apparatus</keyword>
<evidence type="ECO:0000256" key="6">
    <source>
        <dbReference type="ARBA" id="ARBA00005877"/>
    </source>
</evidence>
<dbReference type="AlphaFoldDB" id="A0A075B3K8"/>
<keyword evidence="18" id="KW-0472">Membrane</keyword>
<feature type="domain" description="VOC" evidence="23">
    <location>
        <begin position="180"/>
        <end position="319"/>
    </location>
</feature>
<dbReference type="InterPro" id="IPR004360">
    <property type="entry name" value="Glyas_Fos-R_dOase_dom"/>
</dbReference>
<dbReference type="UniPathway" id="UPA00139">
    <property type="reaction ID" value="UER00362"/>
</dbReference>
<dbReference type="PIRSF" id="PIRSF009283">
    <property type="entry name" value="HPP_dOase"/>
    <property type="match status" value="1"/>
</dbReference>
<keyword evidence="15 24" id="KW-0560">Oxidoreductase</keyword>
<evidence type="ECO:0000256" key="3">
    <source>
        <dbReference type="ARBA" id="ARBA00004406"/>
    </source>
</evidence>
<organism evidence="24 25">
    <name type="scientific">Rozella allomycis (strain CSF55)</name>
    <dbReference type="NCBI Taxonomy" id="988480"/>
    <lineage>
        <taxon>Eukaryota</taxon>
        <taxon>Fungi</taxon>
        <taxon>Fungi incertae sedis</taxon>
        <taxon>Cryptomycota</taxon>
        <taxon>Cryptomycota incertae sedis</taxon>
        <taxon>Rozella</taxon>
    </lineage>
</organism>
<evidence type="ECO:0000256" key="17">
    <source>
        <dbReference type="ARBA" id="ARBA00023034"/>
    </source>
</evidence>
<dbReference type="GO" id="GO:0000139">
    <property type="term" value="C:Golgi membrane"/>
    <property type="evidence" value="ECO:0007669"/>
    <property type="project" value="UniProtKB-SubCell"/>
</dbReference>
<proteinExistence type="inferred from homology"/>
<dbReference type="GO" id="GO:0006572">
    <property type="term" value="P:L-tyrosine catabolic process"/>
    <property type="evidence" value="ECO:0007669"/>
    <property type="project" value="UniProtKB-KW"/>
</dbReference>
<dbReference type="Pfam" id="PF14696">
    <property type="entry name" value="Glyoxalase_5"/>
    <property type="match status" value="1"/>
</dbReference>
<comment type="function">
    <text evidence="20">Catalyzes the conversion of 4-hydroxyphenylpyruvic acid to homogentisic acid, one of the steps in tyrosine catabolism.</text>
</comment>
<dbReference type="HOGENOM" id="CLU_034004_3_1_1"/>
<evidence type="ECO:0000256" key="7">
    <source>
        <dbReference type="ARBA" id="ARBA00011738"/>
    </source>
</evidence>
<evidence type="ECO:0000256" key="18">
    <source>
        <dbReference type="ARBA" id="ARBA00023136"/>
    </source>
</evidence>
<evidence type="ECO:0000256" key="14">
    <source>
        <dbReference type="ARBA" id="ARBA00022964"/>
    </source>
</evidence>
<comment type="subcellular location">
    <subcellularLocation>
        <location evidence="4">Cytoplasm</location>
    </subcellularLocation>
    <subcellularLocation>
        <location evidence="3">Endoplasmic reticulum membrane</location>
        <topology evidence="3">Peripheral membrane protein</topology>
    </subcellularLocation>
    <subcellularLocation>
        <location evidence="2">Golgi apparatus membrane</location>
        <topology evidence="2">Peripheral membrane protein</topology>
    </subcellularLocation>
</comment>
<keyword evidence="11" id="KW-0677">Repeat</keyword>
<keyword evidence="24" id="KW-0670">Pyruvate</keyword>
<comment type="similarity">
    <text evidence="6 22">Belongs to the 4HPPD family.</text>
</comment>
<comment type="catalytic activity">
    <reaction evidence="21">
        <text>3-(4-hydroxyphenyl)pyruvate + O2 = homogentisate + CO2</text>
        <dbReference type="Rhea" id="RHEA:16189"/>
        <dbReference type="ChEBI" id="CHEBI:15379"/>
        <dbReference type="ChEBI" id="CHEBI:16169"/>
        <dbReference type="ChEBI" id="CHEBI:16526"/>
        <dbReference type="ChEBI" id="CHEBI:36242"/>
        <dbReference type="EC" id="1.13.11.27"/>
    </reaction>
    <physiologicalReaction direction="left-to-right" evidence="21">
        <dbReference type="Rhea" id="RHEA:16190"/>
    </physiologicalReaction>
</comment>
<keyword evidence="12" id="KW-0256">Endoplasmic reticulum</keyword>
<dbReference type="GO" id="GO:0003868">
    <property type="term" value="F:4-hydroxyphenylpyruvate dioxygenase activity"/>
    <property type="evidence" value="ECO:0007669"/>
    <property type="project" value="UniProtKB-EC"/>
</dbReference>
<dbReference type="InterPro" id="IPR041735">
    <property type="entry name" value="4OHPhenylPyrv_dOase_C"/>
</dbReference>
<name>A0A075B3K8_ROZAC</name>
<evidence type="ECO:0000256" key="1">
    <source>
        <dbReference type="ARBA" id="ARBA00001962"/>
    </source>
</evidence>
<dbReference type="GO" id="GO:0006559">
    <property type="term" value="P:L-phenylalanine catabolic process"/>
    <property type="evidence" value="ECO:0007669"/>
    <property type="project" value="UniProtKB-UniPathway"/>
</dbReference>
<comment type="cofactor">
    <cofactor evidence="1">
        <name>Fe cation</name>
        <dbReference type="ChEBI" id="CHEBI:24875"/>
    </cofactor>
</comment>
<sequence>MTTYEKRKERPSGGRYYGFDHIVFWVGNAKQAASFYCTRYGFTEVAYQGLETGHRDVVSRVVKQNDIILVFQSQLNPGKGEMADHLATHGDGVKDVAFTVEDCRSIYEKAMTRGAKSVAAPKEIKDEHGVVILATIKTYGDTVHTFVERKNYKGLFLPGFVAVHHDDTLVSSLAETDLNFIDHIVGNQPDLQMVPVLLDFERFWSVDDTQIHTEYSSLRSIVMTDFDEVIKMPINEPASGKKKSQIQEYVEYYGGAGVQHIAFNTKDIIKSVSVLRQRGVEFLDVPDSYYDNLRESLKASKVNVTESIKELQKLKILVDYDEKVMGINDSNVGLLVANIYQAR</sequence>
<evidence type="ECO:0000256" key="4">
    <source>
        <dbReference type="ARBA" id="ARBA00004496"/>
    </source>
</evidence>
<dbReference type="GO" id="GO:0042802">
    <property type="term" value="F:identical protein binding"/>
    <property type="evidence" value="ECO:0007669"/>
    <property type="project" value="UniProtKB-ARBA"/>
</dbReference>
<dbReference type="Proteomes" id="UP000030755">
    <property type="component" value="Unassembled WGS sequence"/>
</dbReference>
<dbReference type="Pfam" id="PF00903">
    <property type="entry name" value="Glyoxalase"/>
    <property type="match status" value="1"/>
</dbReference>
<evidence type="ECO:0000256" key="10">
    <source>
        <dbReference type="ARBA" id="ARBA00022723"/>
    </source>
</evidence>
<reference evidence="24 25" key="1">
    <citation type="journal article" date="2013" name="Curr. Biol.">
        <title>Shared signatures of parasitism and phylogenomics unite Cryptomycota and microsporidia.</title>
        <authorList>
            <person name="James T.Y."/>
            <person name="Pelin A."/>
            <person name="Bonen L."/>
            <person name="Ahrendt S."/>
            <person name="Sain D."/>
            <person name="Corradi N."/>
            <person name="Stajich J.E."/>
        </authorList>
    </citation>
    <scope>NUCLEOTIDE SEQUENCE [LARGE SCALE GENOMIC DNA]</scope>
    <source>
        <strain evidence="24 25">CSF55</strain>
    </source>
</reference>
<evidence type="ECO:0000259" key="23">
    <source>
        <dbReference type="PROSITE" id="PS51819"/>
    </source>
</evidence>
<keyword evidence="9" id="KW-0963">Cytoplasm</keyword>
<keyword evidence="25" id="KW-1185">Reference proteome</keyword>
<accession>A0A075B3K8</accession>
<dbReference type="GO" id="GO:0005789">
    <property type="term" value="C:endoplasmic reticulum membrane"/>
    <property type="evidence" value="ECO:0007669"/>
    <property type="project" value="UniProtKB-SubCell"/>
</dbReference>
<evidence type="ECO:0000256" key="19">
    <source>
        <dbReference type="ARBA" id="ARBA00023232"/>
    </source>
</evidence>
<feature type="domain" description="VOC" evidence="23">
    <location>
        <begin position="18"/>
        <end position="149"/>
    </location>
</feature>
<dbReference type="InterPro" id="IPR029068">
    <property type="entry name" value="Glyas_Bleomycin-R_OHBP_Dase"/>
</dbReference>
<evidence type="ECO:0000256" key="5">
    <source>
        <dbReference type="ARBA" id="ARBA00005162"/>
    </source>
</evidence>
<evidence type="ECO:0000256" key="9">
    <source>
        <dbReference type="ARBA" id="ARBA00022490"/>
    </source>
</evidence>
<keyword evidence="16" id="KW-0408">Iron</keyword>
<dbReference type="PANTHER" id="PTHR11959">
    <property type="entry name" value="4-HYDROXYPHENYLPYRUVATE DIOXYGENASE"/>
    <property type="match status" value="1"/>
</dbReference>
<dbReference type="PANTHER" id="PTHR11959:SF1">
    <property type="entry name" value="4-HYDROXYPHENYLPYRUVATE DIOXYGENASE"/>
    <property type="match status" value="1"/>
</dbReference>
<keyword evidence="13" id="KW-0828">Tyrosine catabolism</keyword>
<dbReference type="OMA" id="DMCSEYS"/>
<dbReference type="NCBIfam" id="TIGR01263">
    <property type="entry name" value="4HPPD"/>
    <property type="match status" value="1"/>
</dbReference>
<dbReference type="OrthoDB" id="414569at2759"/>
<evidence type="ECO:0000256" key="8">
    <source>
        <dbReference type="ARBA" id="ARBA00018452"/>
    </source>
</evidence>
<dbReference type="SUPFAM" id="SSF54593">
    <property type="entry name" value="Glyoxalase/Bleomycin resistance protein/Dihydroxybiphenyl dioxygenase"/>
    <property type="match status" value="1"/>
</dbReference>
<evidence type="ECO:0000313" key="24">
    <source>
        <dbReference type="EMBL" id="EPZ36987.1"/>
    </source>
</evidence>